<evidence type="ECO:0000256" key="7">
    <source>
        <dbReference type="ARBA" id="ARBA00022989"/>
    </source>
</evidence>
<evidence type="ECO:0000259" key="12">
    <source>
        <dbReference type="Pfam" id="PF16327"/>
    </source>
</evidence>
<dbReference type="PANTHER" id="PTHR43653:SF1">
    <property type="entry name" value="CYTOCHROME C-TYPE BIOGENESIS PROTEIN CCMF"/>
    <property type="match status" value="1"/>
</dbReference>
<feature type="transmembrane region" description="Helical" evidence="10">
    <location>
        <begin position="425"/>
        <end position="443"/>
    </location>
</feature>
<keyword evidence="8 10" id="KW-0472">Membrane</keyword>
<evidence type="ECO:0000256" key="6">
    <source>
        <dbReference type="ARBA" id="ARBA00022748"/>
    </source>
</evidence>
<comment type="caution">
    <text evidence="13">The sequence shown here is derived from an EMBL/GenBank/DDBJ whole genome shotgun (WGS) entry which is preliminary data.</text>
</comment>
<keyword evidence="6" id="KW-0201">Cytochrome c-type biogenesis</keyword>
<dbReference type="STRING" id="1203554.HMPREF1476_01492"/>
<feature type="domain" description="Cytochrome c assembly protein" evidence="11">
    <location>
        <begin position="89"/>
        <end position="295"/>
    </location>
</feature>
<evidence type="ECO:0000256" key="3">
    <source>
        <dbReference type="ARBA" id="ARBA00022475"/>
    </source>
</evidence>
<feature type="transmembrane region" description="Helical" evidence="10">
    <location>
        <begin position="249"/>
        <end position="266"/>
    </location>
</feature>
<keyword evidence="3" id="KW-1003">Cell membrane</keyword>
<dbReference type="GO" id="GO:0015232">
    <property type="term" value="F:heme transmembrane transporter activity"/>
    <property type="evidence" value="ECO:0007669"/>
    <property type="project" value="InterPro"/>
</dbReference>
<evidence type="ECO:0000256" key="8">
    <source>
        <dbReference type="ARBA" id="ARBA00023136"/>
    </source>
</evidence>
<reference evidence="13 14" key="1">
    <citation type="submission" date="2013-04" db="EMBL/GenBank/DDBJ databases">
        <title>The Genome Sequence of Sutterella wadsworthensis HGA0223.</title>
        <authorList>
            <consortium name="The Broad Institute Genomics Platform"/>
            <person name="Earl A."/>
            <person name="Ward D."/>
            <person name="Feldgarden M."/>
            <person name="Gevers D."/>
            <person name="Schmidt T.M."/>
            <person name="Dover J."/>
            <person name="Dai D."/>
            <person name="Walker B."/>
            <person name="Young S."/>
            <person name="Zeng Q."/>
            <person name="Gargeya S."/>
            <person name="Fitzgerald M."/>
            <person name="Haas B."/>
            <person name="Abouelleil A."/>
            <person name="Allen A.W."/>
            <person name="Alvarado L."/>
            <person name="Arachchi H.M."/>
            <person name="Berlin A.M."/>
            <person name="Chapman S.B."/>
            <person name="Gainer-Dewar J."/>
            <person name="Goldberg J."/>
            <person name="Griggs A."/>
            <person name="Gujja S."/>
            <person name="Hansen M."/>
            <person name="Howarth C."/>
            <person name="Imamovic A."/>
            <person name="Ireland A."/>
            <person name="Larimer J."/>
            <person name="McCowan C."/>
            <person name="Murphy C."/>
            <person name="Pearson M."/>
            <person name="Poon T.W."/>
            <person name="Priest M."/>
            <person name="Roberts A."/>
            <person name="Saif S."/>
            <person name="Shea T."/>
            <person name="Sisk P."/>
            <person name="Sykes S."/>
            <person name="Wortman J."/>
            <person name="Nusbaum C."/>
            <person name="Birren B."/>
        </authorList>
    </citation>
    <scope>NUCLEOTIDE SEQUENCE [LARGE SCALE GENOMIC DNA]</scope>
    <source>
        <strain evidence="13 14">HGA0223</strain>
    </source>
</reference>
<gene>
    <name evidence="13" type="ORF">HMPREF1476_01492</name>
</gene>
<dbReference type="InterPro" id="IPR002541">
    <property type="entry name" value="Cyt_c_assembly"/>
</dbReference>
<dbReference type="PANTHER" id="PTHR43653">
    <property type="entry name" value="CYTOCHROME C ASSEMBLY PROTEIN-RELATED"/>
    <property type="match status" value="1"/>
</dbReference>
<evidence type="ECO:0000313" key="13">
    <source>
        <dbReference type="EMBL" id="EPD98750.1"/>
    </source>
</evidence>
<dbReference type="NCBIfam" id="TIGR00353">
    <property type="entry name" value="nrfE"/>
    <property type="match status" value="1"/>
</dbReference>
<feature type="transmembrane region" description="Helical" evidence="10">
    <location>
        <begin position="41"/>
        <end position="62"/>
    </location>
</feature>
<keyword evidence="4" id="KW-0997">Cell inner membrane</keyword>
<dbReference type="Pfam" id="PF01578">
    <property type="entry name" value="Cytochrom_C_asm"/>
    <property type="match status" value="1"/>
</dbReference>
<dbReference type="Proteomes" id="UP000014400">
    <property type="component" value="Unassembled WGS sequence"/>
</dbReference>
<accession>S3BHC6</accession>
<feature type="transmembrane region" description="Helical" evidence="10">
    <location>
        <begin position="352"/>
        <end position="374"/>
    </location>
</feature>
<feature type="domain" description="Cytochrome c-type biogenesis protein CcmF C-terminal" evidence="12">
    <location>
        <begin position="315"/>
        <end position="640"/>
    </location>
</feature>
<comment type="function">
    <text evidence="9">Required for the biogenesis of c-type cytochromes. Possible subunit of a heme lyase.</text>
</comment>
<dbReference type="EMBL" id="ATCF01000021">
    <property type="protein sequence ID" value="EPD98750.1"/>
    <property type="molecule type" value="Genomic_DNA"/>
</dbReference>
<evidence type="ECO:0000256" key="10">
    <source>
        <dbReference type="SAM" id="Phobius"/>
    </source>
</evidence>
<evidence type="ECO:0000256" key="4">
    <source>
        <dbReference type="ARBA" id="ARBA00022519"/>
    </source>
</evidence>
<evidence type="ECO:0000256" key="1">
    <source>
        <dbReference type="ARBA" id="ARBA00004429"/>
    </source>
</evidence>
<dbReference type="InterPro" id="IPR003567">
    <property type="entry name" value="Cyt_c_biogenesis"/>
</dbReference>
<dbReference type="PRINTS" id="PR01410">
    <property type="entry name" value="CCBIOGENESIS"/>
</dbReference>
<feature type="transmembrane region" description="Helical" evidence="10">
    <location>
        <begin position="618"/>
        <end position="638"/>
    </location>
</feature>
<keyword evidence="5 10" id="KW-0812">Transmembrane</keyword>
<dbReference type="GO" id="GO:0020037">
    <property type="term" value="F:heme binding"/>
    <property type="evidence" value="ECO:0007669"/>
    <property type="project" value="InterPro"/>
</dbReference>
<dbReference type="eggNOG" id="COG1138">
    <property type="taxonomic scope" value="Bacteria"/>
</dbReference>
<evidence type="ECO:0000256" key="2">
    <source>
        <dbReference type="ARBA" id="ARBA00009186"/>
    </source>
</evidence>
<dbReference type="RefSeq" id="WP_016474697.1">
    <property type="nucleotide sequence ID" value="NZ_KE150480.1"/>
</dbReference>
<feature type="transmembrane region" description="Helical" evidence="10">
    <location>
        <begin position="177"/>
        <end position="197"/>
    </location>
</feature>
<dbReference type="PRINTS" id="PR01411">
    <property type="entry name" value="CCMFBIOGNSIS"/>
</dbReference>
<protein>
    <submittedName>
        <fullName evidence="13">Cytochrome c-type biogenesis protein CcmF</fullName>
    </submittedName>
</protein>
<feature type="transmembrane region" description="Helical" evidence="10">
    <location>
        <begin position="394"/>
        <end position="413"/>
    </location>
</feature>
<feature type="transmembrane region" description="Helical" evidence="10">
    <location>
        <begin position="497"/>
        <end position="515"/>
    </location>
</feature>
<dbReference type="AlphaFoldDB" id="S3BHC6"/>
<feature type="transmembrane region" description="Helical" evidence="10">
    <location>
        <begin position="312"/>
        <end position="331"/>
    </location>
</feature>
<comment type="subcellular location">
    <subcellularLocation>
        <location evidence="1">Cell inner membrane</location>
        <topology evidence="1">Multi-pass membrane protein</topology>
    </subcellularLocation>
</comment>
<evidence type="ECO:0000256" key="5">
    <source>
        <dbReference type="ARBA" id="ARBA00022692"/>
    </source>
</evidence>
<evidence type="ECO:0000259" key="11">
    <source>
        <dbReference type="Pfam" id="PF01578"/>
    </source>
</evidence>
<evidence type="ECO:0000256" key="9">
    <source>
        <dbReference type="ARBA" id="ARBA00037230"/>
    </source>
</evidence>
<name>S3BHC6_9BURK</name>
<organism evidence="13 14">
    <name type="scientific">Sutterella wadsworthensis HGA0223</name>
    <dbReference type="NCBI Taxonomy" id="1203554"/>
    <lineage>
        <taxon>Bacteria</taxon>
        <taxon>Pseudomonadati</taxon>
        <taxon>Pseudomonadota</taxon>
        <taxon>Betaproteobacteria</taxon>
        <taxon>Burkholderiales</taxon>
        <taxon>Sutterellaceae</taxon>
        <taxon>Sutterella</taxon>
    </lineage>
</organism>
<feature type="transmembrane region" description="Helical" evidence="10">
    <location>
        <begin position="209"/>
        <end position="229"/>
    </location>
</feature>
<dbReference type="HOGENOM" id="CLU_015041_3_0_4"/>
<feature type="transmembrane region" description="Helical" evidence="10">
    <location>
        <begin position="6"/>
        <end position="29"/>
    </location>
</feature>
<feature type="transmembrane region" description="Helical" evidence="10">
    <location>
        <begin position="96"/>
        <end position="114"/>
    </location>
</feature>
<dbReference type="GO" id="GO:0005886">
    <property type="term" value="C:plasma membrane"/>
    <property type="evidence" value="ECO:0007669"/>
    <property type="project" value="UniProtKB-SubCell"/>
</dbReference>
<dbReference type="GO" id="GO:0017004">
    <property type="term" value="P:cytochrome complex assembly"/>
    <property type="evidence" value="ECO:0007669"/>
    <property type="project" value="UniProtKB-KW"/>
</dbReference>
<feature type="transmembrane region" description="Helical" evidence="10">
    <location>
        <begin position="121"/>
        <end position="142"/>
    </location>
</feature>
<dbReference type="PATRIC" id="fig|1203554.3.peg.1566"/>
<feature type="transmembrane region" description="Helical" evidence="10">
    <location>
        <begin position="273"/>
        <end position="292"/>
    </location>
</feature>
<comment type="similarity">
    <text evidence="2">Belongs to the CcmF/CycK/Ccl1/NrfE/CcsA family.</text>
</comment>
<proteinExistence type="inferred from homology"/>
<keyword evidence="14" id="KW-1185">Reference proteome</keyword>
<keyword evidence="7 10" id="KW-1133">Transmembrane helix</keyword>
<dbReference type="NCBIfam" id="NF007691">
    <property type="entry name" value="PRK10369.1"/>
    <property type="match status" value="1"/>
</dbReference>
<dbReference type="Pfam" id="PF16327">
    <property type="entry name" value="CcmF_C"/>
    <property type="match status" value="1"/>
</dbReference>
<dbReference type="InterPro" id="IPR003568">
    <property type="entry name" value="Cyt_c_biogenesis_CcmF"/>
</dbReference>
<dbReference type="InterPro" id="IPR032523">
    <property type="entry name" value="CcmF_C"/>
</dbReference>
<evidence type="ECO:0000313" key="14">
    <source>
        <dbReference type="Proteomes" id="UP000014400"/>
    </source>
</evidence>
<sequence length="665" mass="72342">MIPEIGHFALILCLALSIVQGVLPLVGAARGSGPLMAVARPAAAANALFGTIAFGCLAYSFYISDFSVLNVANNSNSMLPWYYKVAATWGSHEGSILFWTVTLGWWGAAVAFSARKLPEDMVARVTGVMGLVGMGFLLFMLFTSNPFLRIFPAPAEGADLNPLLQDPGMVFHPPLLYLGYVGFSVPFAFAIAALLSGRLDAAWARWMRPWTTAAWILLTLGIALGSYWAYYELGWGGWWFWDPVENSSFMPWLTGTALIHSLAVTEKRGCFRIWTVLLAIITFSLSLLGTFLVRSGVLTSVHAFATDPERGLFILAFLILVIGLSFLLFAWRAPTVGLGGNFALISRESMLLVNNVLLVVAMGAVLLGTLYPLFLDALNAGKISVGPPYFDAVFGPLMLPLVFLMAVGPIARWKEADPMTLVKRLAWCFVVAIAVGIAVPLLMGAWSTWVFTGTTLAVFVMCGIVEEIRGELKFAPAGTGIFGRLARMTRATWGMHLAHFGVAVFIIGVALVKGYQAERDVRMFESDVVHVAGYTFTFNGVSSARGANFTADRGDFTLSKDGKELQHLYPEKRKYFSSNSMPMTEAAIRHSITGDVYVSLGVPSSDGGWVVRVYSKPFVTWIWFGCIIMSVGGLLAMLDRRYRRRREKKAADAAKSNSAGAAPAV</sequence>